<feature type="transmembrane region" description="Helical" evidence="7">
    <location>
        <begin position="34"/>
        <end position="55"/>
    </location>
</feature>
<dbReference type="InterPro" id="IPR037185">
    <property type="entry name" value="EmrE-like"/>
</dbReference>
<keyword evidence="5 7" id="KW-1133">Transmembrane helix</keyword>
<evidence type="ECO:0000256" key="6">
    <source>
        <dbReference type="ARBA" id="ARBA00023136"/>
    </source>
</evidence>
<dbReference type="RefSeq" id="WP_084982070.1">
    <property type="nucleotide sequence ID" value="NZ_CBCSCF010000006.1"/>
</dbReference>
<keyword evidence="6 7" id="KW-0472">Membrane</keyword>
<evidence type="ECO:0000313" key="9">
    <source>
        <dbReference type="EMBL" id="ORJ23080.1"/>
    </source>
</evidence>
<dbReference type="EMBL" id="MRWD01000002">
    <property type="protein sequence ID" value="ORJ23080.1"/>
    <property type="molecule type" value="Genomic_DNA"/>
</dbReference>
<accession>A0ABX3U6S6</accession>
<feature type="transmembrane region" description="Helical" evidence="7">
    <location>
        <begin position="112"/>
        <end position="131"/>
    </location>
</feature>
<evidence type="ECO:0000256" key="4">
    <source>
        <dbReference type="ARBA" id="ARBA00022692"/>
    </source>
</evidence>
<feature type="transmembrane region" description="Helical" evidence="7">
    <location>
        <begin position="256"/>
        <end position="274"/>
    </location>
</feature>
<dbReference type="PANTHER" id="PTHR22911:SF6">
    <property type="entry name" value="SOLUTE CARRIER FAMILY 35 MEMBER G1"/>
    <property type="match status" value="1"/>
</dbReference>
<dbReference type="SUPFAM" id="SSF103481">
    <property type="entry name" value="Multidrug resistance efflux transporter EmrE"/>
    <property type="match status" value="2"/>
</dbReference>
<keyword evidence="3" id="KW-1003">Cell membrane</keyword>
<evidence type="ECO:0000259" key="8">
    <source>
        <dbReference type="Pfam" id="PF00892"/>
    </source>
</evidence>
<evidence type="ECO:0000256" key="5">
    <source>
        <dbReference type="ARBA" id="ARBA00022989"/>
    </source>
</evidence>
<feature type="domain" description="EamA" evidence="8">
    <location>
        <begin position="144"/>
        <end position="271"/>
    </location>
</feature>
<dbReference type="PANTHER" id="PTHR22911">
    <property type="entry name" value="ACYL-MALONYL CONDENSING ENZYME-RELATED"/>
    <property type="match status" value="1"/>
</dbReference>
<reference evidence="9 10" key="1">
    <citation type="journal article" date="2017" name="Int. J. Syst. Evol. Microbiol.">
        <title>Rouxiella badensis sp. nov. and Rouxiella silvae sp. nov. isolated from peat bog soil in Germany and emendation of the genus description.</title>
        <authorList>
            <person name="Le Fleche-Mateos A."/>
            <person name="Kugler J.H."/>
            <person name="Hansen S.H."/>
            <person name="Syldatk C."/>
            <person name="Hausmann R."/>
            <person name="Lomprez F."/>
            <person name="Vandenbogaert M."/>
            <person name="Manuguerra J.C."/>
            <person name="Grimont P.A."/>
        </authorList>
    </citation>
    <scope>NUCLEOTIDE SEQUENCE [LARGE SCALE GENOMIC DNA]</scope>
    <source>
        <strain evidence="9 10">213</strain>
    </source>
</reference>
<comment type="subcellular location">
    <subcellularLocation>
        <location evidence="1">Cell membrane</location>
        <topology evidence="1">Multi-pass membrane protein</topology>
    </subcellularLocation>
</comment>
<evidence type="ECO:0000256" key="7">
    <source>
        <dbReference type="SAM" id="Phobius"/>
    </source>
</evidence>
<name>A0ABX3U6S6_9GAMM</name>
<feature type="transmembrane region" description="Helical" evidence="7">
    <location>
        <begin position="143"/>
        <end position="161"/>
    </location>
</feature>
<evidence type="ECO:0000256" key="3">
    <source>
        <dbReference type="ARBA" id="ARBA00022475"/>
    </source>
</evidence>
<dbReference type="Proteomes" id="UP000192722">
    <property type="component" value="Unassembled WGS sequence"/>
</dbReference>
<comment type="caution">
    <text evidence="9">The sequence shown here is derived from an EMBL/GenBank/DDBJ whole genome shotgun (WGS) entry which is preliminary data.</text>
</comment>
<dbReference type="Pfam" id="PF00892">
    <property type="entry name" value="EamA"/>
    <property type="match status" value="2"/>
</dbReference>
<evidence type="ECO:0000256" key="2">
    <source>
        <dbReference type="ARBA" id="ARBA00007362"/>
    </source>
</evidence>
<protein>
    <recommendedName>
        <fullName evidence="8">EamA domain-containing protein</fullName>
    </recommendedName>
</protein>
<feature type="transmembrane region" description="Helical" evidence="7">
    <location>
        <begin position="197"/>
        <end position="217"/>
    </location>
</feature>
<gene>
    <name evidence="9" type="ORF">BS639_01655</name>
</gene>
<comment type="similarity">
    <text evidence="2">Belongs to the EamA transporter family.</text>
</comment>
<sequence length="297" mass="32282">MFAFWMLIASAFFALMGVSVKLVANQVGFIDIIFYRSFINMLIVLFFIKINRLGFKTNHFKLHMKRAVIGNFAMYSGFYALIHLPIATATTLGYTNPIFQSIITFITNKKQLSIKLLLSVFIGFAGILVLLHPDTSNNETSAAAVGLLSGLLTALAYFNVGKLVRAGEPELRVVFYFSLVGSVIGGILLLIHGYSPLNIKTFINVCAIGVFGSLGQISMTRAYGRGSAIIVSILSYSTIIFSTGLGYFLFGELLTSTSILGILLIVLSGIIAIVRRSPAPVVEVTQEKIIARQDAAS</sequence>
<feature type="transmembrane region" description="Helical" evidence="7">
    <location>
        <begin position="173"/>
        <end position="191"/>
    </location>
</feature>
<keyword evidence="4 7" id="KW-0812">Transmembrane</keyword>
<feature type="domain" description="EamA" evidence="8">
    <location>
        <begin position="3"/>
        <end position="131"/>
    </location>
</feature>
<proteinExistence type="inferred from homology"/>
<evidence type="ECO:0000256" key="1">
    <source>
        <dbReference type="ARBA" id="ARBA00004651"/>
    </source>
</evidence>
<keyword evidence="10" id="KW-1185">Reference proteome</keyword>
<evidence type="ECO:0000313" key="10">
    <source>
        <dbReference type="Proteomes" id="UP000192722"/>
    </source>
</evidence>
<dbReference type="InterPro" id="IPR000620">
    <property type="entry name" value="EamA_dom"/>
</dbReference>
<feature type="transmembrane region" description="Helical" evidence="7">
    <location>
        <begin position="229"/>
        <end position="250"/>
    </location>
</feature>
<organism evidence="9 10">
    <name type="scientific">Rouxiella silvae</name>
    <dbReference type="NCBI Taxonomy" id="1646373"/>
    <lineage>
        <taxon>Bacteria</taxon>
        <taxon>Pseudomonadati</taxon>
        <taxon>Pseudomonadota</taxon>
        <taxon>Gammaproteobacteria</taxon>
        <taxon>Enterobacterales</taxon>
        <taxon>Yersiniaceae</taxon>
        <taxon>Rouxiella</taxon>
    </lineage>
</organism>